<dbReference type="SUPFAM" id="SSF51569">
    <property type="entry name" value="Aldolase"/>
    <property type="match status" value="1"/>
</dbReference>
<dbReference type="Gene3D" id="3.20.20.70">
    <property type="entry name" value="Aldolase class I"/>
    <property type="match status" value="1"/>
</dbReference>
<dbReference type="RefSeq" id="WP_377561672.1">
    <property type="nucleotide sequence ID" value="NZ_JBHTJZ010000004.1"/>
</dbReference>
<protein>
    <submittedName>
        <fullName evidence="2">Dihydrodipicolinate synthase family protein</fullName>
    </submittedName>
</protein>
<dbReference type="Pfam" id="PF00701">
    <property type="entry name" value="DHDPS"/>
    <property type="match status" value="1"/>
</dbReference>
<evidence type="ECO:0000313" key="2">
    <source>
        <dbReference type="EMBL" id="MFD0958044.1"/>
    </source>
</evidence>
<sequence>MAQWYSREASGKFEGVFSLLLTPFHENGDVNWQAYDRYVEWQLERKPNGLFGVCGSSEMKWLTLEEREQLANRAVKLAGNVPVVITGNLGSDPAPHDLQAHRAVAGYGHRIDLPQSRQAEAGYGACSKGLVYRWQTRLIAKQA</sequence>
<accession>A0ABW3HKL2</accession>
<organism evidence="2 3">
    <name type="scientific">Paenibacillus chungangensis</name>
    <dbReference type="NCBI Taxonomy" id="696535"/>
    <lineage>
        <taxon>Bacteria</taxon>
        <taxon>Bacillati</taxon>
        <taxon>Bacillota</taxon>
        <taxon>Bacilli</taxon>
        <taxon>Bacillales</taxon>
        <taxon>Paenibacillaceae</taxon>
        <taxon>Paenibacillus</taxon>
    </lineage>
</organism>
<dbReference type="InterPro" id="IPR002220">
    <property type="entry name" value="DapA-like"/>
</dbReference>
<comment type="caution">
    <text evidence="2">The sequence shown here is derived from an EMBL/GenBank/DDBJ whole genome shotgun (WGS) entry which is preliminary data.</text>
</comment>
<evidence type="ECO:0000313" key="3">
    <source>
        <dbReference type="Proteomes" id="UP001596989"/>
    </source>
</evidence>
<evidence type="ECO:0000256" key="1">
    <source>
        <dbReference type="ARBA" id="ARBA00023239"/>
    </source>
</evidence>
<dbReference type="InterPro" id="IPR013785">
    <property type="entry name" value="Aldolase_TIM"/>
</dbReference>
<gene>
    <name evidence="2" type="ORF">ACFQ2I_01435</name>
</gene>
<dbReference type="EMBL" id="JBHTJZ010000004">
    <property type="protein sequence ID" value="MFD0958044.1"/>
    <property type="molecule type" value="Genomic_DNA"/>
</dbReference>
<name>A0ABW3HKL2_9BACL</name>
<keyword evidence="3" id="KW-1185">Reference proteome</keyword>
<dbReference type="Proteomes" id="UP001596989">
    <property type="component" value="Unassembled WGS sequence"/>
</dbReference>
<proteinExistence type="predicted"/>
<keyword evidence="1" id="KW-0456">Lyase</keyword>
<reference evidence="3" key="1">
    <citation type="journal article" date="2019" name="Int. J. Syst. Evol. Microbiol.">
        <title>The Global Catalogue of Microorganisms (GCM) 10K type strain sequencing project: providing services to taxonomists for standard genome sequencing and annotation.</title>
        <authorList>
            <consortium name="The Broad Institute Genomics Platform"/>
            <consortium name="The Broad Institute Genome Sequencing Center for Infectious Disease"/>
            <person name="Wu L."/>
            <person name="Ma J."/>
        </authorList>
    </citation>
    <scope>NUCLEOTIDE SEQUENCE [LARGE SCALE GENOMIC DNA]</scope>
    <source>
        <strain evidence="3">CCUG 59129</strain>
    </source>
</reference>